<sequence>MRILFIGDIVGTSGVGFVRKAVPLLRASEKLDLVVANAENATNGAGLSPKDYRLIRAAGVDAVTLGDHIYKKFDIADVLNNPAEPVCKPANFPPTAAGRDHVVVTAANGADVAVVSLMGRTFMKPVDCPFAAADRVLAGLAGRAKVIVVDVHAEATADKYLLAHHLNGRVSAVFGTHTHVQTADEQILAGGTAFVCDVGMTGPYESVLGRRVDRVLRTATTFEPTPFDVATNDVRLGGAIVDVDPDTGKATAIRRVMLRENEL</sequence>
<name>A0A225E0Y0_9BACT</name>
<comment type="caution">
    <text evidence="3">The sequence shown here is derived from an EMBL/GenBank/DDBJ whole genome shotgun (WGS) entry which is preliminary data.</text>
</comment>
<keyword evidence="2" id="KW-0479">Metal-binding</keyword>
<dbReference type="Gene3D" id="3.60.21.10">
    <property type="match status" value="1"/>
</dbReference>
<feature type="binding site" evidence="2">
    <location>
        <position position="179"/>
    </location>
    <ligand>
        <name>Fe cation</name>
        <dbReference type="ChEBI" id="CHEBI:24875"/>
        <label>1</label>
    </ligand>
</feature>
<evidence type="ECO:0000256" key="2">
    <source>
        <dbReference type="PIRSR" id="PIRSR004789-51"/>
    </source>
</evidence>
<organism evidence="3 4">
    <name type="scientific">Fimbriiglobus ruber</name>
    <dbReference type="NCBI Taxonomy" id="1908690"/>
    <lineage>
        <taxon>Bacteria</taxon>
        <taxon>Pseudomonadati</taxon>
        <taxon>Planctomycetota</taxon>
        <taxon>Planctomycetia</taxon>
        <taxon>Gemmatales</taxon>
        <taxon>Gemmataceae</taxon>
        <taxon>Fimbriiglobus</taxon>
    </lineage>
</organism>
<evidence type="ECO:0000313" key="4">
    <source>
        <dbReference type="Proteomes" id="UP000214646"/>
    </source>
</evidence>
<evidence type="ECO:0000313" key="3">
    <source>
        <dbReference type="EMBL" id="OWK46823.1"/>
    </source>
</evidence>
<dbReference type="PANTHER" id="PTHR36303">
    <property type="entry name" value="2',3'-CYCLIC-NUCLEOTIDE 2'-PHOSPHODIESTERASE"/>
    <property type="match status" value="1"/>
</dbReference>
<dbReference type="PANTHER" id="PTHR36303:SF1">
    <property type="entry name" value="2',3'-CYCLIC-NUCLEOTIDE 2'-PHOSPHODIESTERASE"/>
    <property type="match status" value="1"/>
</dbReference>
<dbReference type="OrthoDB" id="9801109at2"/>
<dbReference type="AlphaFoldDB" id="A0A225E0Y0"/>
<dbReference type="PIRSF" id="PIRSF004789">
    <property type="entry name" value="DR1281"/>
    <property type="match status" value="1"/>
</dbReference>
<feature type="binding site" evidence="2">
    <location>
        <position position="177"/>
    </location>
    <ligand>
        <name>Fe cation</name>
        <dbReference type="ChEBI" id="CHEBI:24875"/>
        <label>2</label>
    </ligand>
</feature>
<feature type="active site" description="Proton donor" evidence="1">
    <location>
        <position position="68"/>
    </location>
</feature>
<feature type="binding site" evidence="2">
    <location>
        <position position="39"/>
    </location>
    <ligand>
        <name>Fe cation</name>
        <dbReference type="ChEBI" id="CHEBI:24875"/>
        <label>2</label>
    </ligand>
</feature>
<dbReference type="InterPro" id="IPR029052">
    <property type="entry name" value="Metallo-depent_PP-like"/>
</dbReference>
<dbReference type="Proteomes" id="UP000214646">
    <property type="component" value="Unassembled WGS sequence"/>
</dbReference>
<gene>
    <name evidence="3" type="ORF">FRUB_00522</name>
</gene>
<dbReference type="InterPro" id="IPR005235">
    <property type="entry name" value="YmdB-like"/>
</dbReference>
<feature type="binding site" evidence="2">
    <location>
        <position position="8"/>
    </location>
    <ligand>
        <name>Fe cation</name>
        <dbReference type="ChEBI" id="CHEBI:24875"/>
        <label>1</label>
    </ligand>
</feature>
<dbReference type="GO" id="GO:0046872">
    <property type="term" value="F:metal ion binding"/>
    <property type="evidence" value="ECO:0007669"/>
    <property type="project" value="UniProtKB-KW"/>
</dbReference>
<protein>
    <submittedName>
        <fullName evidence="3">Phosphoesterase</fullName>
    </submittedName>
</protein>
<dbReference type="SUPFAM" id="SSF56300">
    <property type="entry name" value="Metallo-dependent phosphatases"/>
    <property type="match status" value="1"/>
</dbReference>
<feature type="binding site" evidence="2">
    <location>
        <position position="40"/>
    </location>
    <ligand>
        <name>Fe cation</name>
        <dbReference type="ChEBI" id="CHEBI:24875"/>
        <label>1</label>
    </ligand>
</feature>
<feature type="binding site" evidence="2">
    <location>
        <position position="39"/>
    </location>
    <ligand>
        <name>Fe cation</name>
        <dbReference type="ChEBI" id="CHEBI:24875"/>
        <label>1</label>
    </ligand>
</feature>
<feature type="binding site" evidence="2">
    <location>
        <position position="152"/>
    </location>
    <ligand>
        <name>Fe cation</name>
        <dbReference type="ChEBI" id="CHEBI:24875"/>
        <label>2</label>
    </ligand>
</feature>
<reference evidence="4" key="1">
    <citation type="submission" date="2017-06" db="EMBL/GenBank/DDBJ databases">
        <title>Genome analysis of Fimbriiglobus ruber SP5, the first member of the order Planctomycetales with confirmed chitinolytic capability.</title>
        <authorList>
            <person name="Ravin N.V."/>
            <person name="Rakitin A.L."/>
            <person name="Ivanova A.A."/>
            <person name="Beletsky A.V."/>
            <person name="Kulichevskaya I.S."/>
            <person name="Mardanov A.V."/>
            <person name="Dedysh S.N."/>
        </authorList>
    </citation>
    <scope>NUCLEOTIDE SEQUENCE [LARGE SCALE GENOMIC DNA]</scope>
    <source>
        <strain evidence="4">SP5</strain>
    </source>
</reference>
<proteinExistence type="predicted"/>
<keyword evidence="4" id="KW-1185">Reference proteome</keyword>
<evidence type="ECO:0000256" key="1">
    <source>
        <dbReference type="PIRSR" id="PIRSR004789-50"/>
    </source>
</evidence>
<feature type="binding site" evidence="2">
    <location>
        <position position="67"/>
    </location>
    <ligand>
        <name>Fe cation</name>
        <dbReference type="ChEBI" id="CHEBI:24875"/>
        <label>2</label>
    </ligand>
</feature>
<dbReference type="Pfam" id="PF13277">
    <property type="entry name" value="YmdB"/>
    <property type="match status" value="1"/>
</dbReference>
<dbReference type="RefSeq" id="WP_088252002.1">
    <property type="nucleotide sequence ID" value="NZ_NIDE01000001.1"/>
</dbReference>
<dbReference type="EMBL" id="NIDE01000001">
    <property type="protein sequence ID" value="OWK46823.1"/>
    <property type="molecule type" value="Genomic_DNA"/>
</dbReference>
<accession>A0A225E0Y0</accession>
<dbReference type="GO" id="GO:0004113">
    <property type="term" value="F:2',3'-cyclic-nucleotide 3'-phosphodiesterase activity"/>
    <property type="evidence" value="ECO:0007669"/>
    <property type="project" value="TreeGrafter"/>
</dbReference>